<gene>
    <name evidence="2" type="ORF">H5410_005043</name>
</gene>
<dbReference type="AlphaFoldDB" id="A0A9J6A5K8"/>
<proteinExistence type="predicted"/>
<accession>A0A9J6A5K8</accession>
<sequence length="84" mass="9305">MSTTSPSRYGVAIPSEATPGTDAYIQTTTPATETPTKRPHYKPCKDLFDLEKAETNVNWKIRANLWVKARIVFIFVSVSVASDS</sequence>
<evidence type="ECO:0000313" key="2">
    <source>
        <dbReference type="EMBL" id="KAG5619825.1"/>
    </source>
</evidence>
<name>A0A9J6A5K8_SOLCO</name>
<keyword evidence="3" id="KW-1185">Reference proteome</keyword>
<evidence type="ECO:0000256" key="1">
    <source>
        <dbReference type="SAM" id="MobiDB-lite"/>
    </source>
</evidence>
<evidence type="ECO:0000313" key="3">
    <source>
        <dbReference type="Proteomes" id="UP000824120"/>
    </source>
</evidence>
<dbReference type="EMBL" id="JACXVP010000002">
    <property type="protein sequence ID" value="KAG5619825.1"/>
    <property type="molecule type" value="Genomic_DNA"/>
</dbReference>
<dbReference type="Proteomes" id="UP000824120">
    <property type="component" value="Chromosome 2"/>
</dbReference>
<feature type="region of interest" description="Disordered" evidence="1">
    <location>
        <begin position="1"/>
        <end position="24"/>
    </location>
</feature>
<comment type="caution">
    <text evidence="2">The sequence shown here is derived from an EMBL/GenBank/DDBJ whole genome shotgun (WGS) entry which is preliminary data.</text>
</comment>
<reference evidence="2 3" key="1">
    <citation type="submission" date="2020-09" db="EMBL/GenBank/DDBJ databases">
        <title>De no assembly of potato wild relative species, Solanum commersonii.</title>
        <authorList>
            <person name="Cho K."/>
        </authorList>
    </citation>
    <scope>NUCLEOTIDE SEQUENCE [LARGE SCALE GENOMIC DNA]</scope>
    <source>
        <strain evidence="2">LZ3.2</strain>
        <tissue evidence="2">Leaf</tissue>
    </source>
</reference>
<protein>
    <submittedName>
        <fullName evidence="2">Uncharacterized protein</fullName>
    </submittedName>
</protein>
<organism evidence="2 3">
    <name type="scientific">Solanum commersonii</name>
    <name type="common">Commerson's wild potato</name>
    <name type="synonym">Commerson's nightshade</name>
    <dbReference type="NCBI Taxonomy" id="4109"/>
    <lineage>
        <taxon>Eukaryota</taxon>
        <taxon>Viridiplantae</taxon>
        <taxon>Streptophyta</taxon>
        <taxon>Embryophyta</taxon>
        <taxon>Tracheophyta</taxon>
        <taxon>Spermatophyta</taxon>
        <taxon>Magnoliopsida</taxon>
        <taxon>eudicotyledons</taxon>
        <taxon>Gunneridae</taxon>
        <taxon>Pentapetalae</taxon>
        <taxon>asterids</taxon>
        <taxon>lamiids</taxon>
        <taxon>Solanales</taxon>
        <taxon>Solanaceae</taxon>
        <taxon>Solanoideae</taxon>
        <taxon>Solaneae</taxon>
        <taxon>Solanum</taxon>
    </lineage>
</organism>